<keyword evidence="2" id="KW-0472">Membrane</keyword>
<dbReference type="RefSeq" id="XP_025496056.1">
    <property type="nucleotide sequence ID" value="XM_025630065.1"/>
</dbReference>
<evidence type="ECO:0000313" key="3">
    <source>
        <dbReference type="EMBL" id="PYH85856.1"/>
    </source>
</evidence>
<reference evidence="3 4" key="1">
    <citation type="submission" date="2016-12" db="EMBL/GenBank/DDBJ databases">
        <title>The genomes of Aspergillus section Nigri reveals drivers in fungal speciation.</title>
        <authorList>
            <consortium name="DOE Joint Genome Institute"/>
            <person name="Vesth T.C."/>
            <person name="Nybo J."/>
            <person name="Theobald S."/>
            <person name="Brandl J."/>
            <person name="Frisvad J.C."/>
            <person name="Nielsen K.F."/>
            <person name="Lyhne E.K."/>
            <person name="Kogle M.E."/>
            <person name="Kuo A."/>
            <person name="Riley R."/>
            <person name="Clum A."/>
            <person name="Nolan M."/>
            <person name="Lipzen A."/>
            <person name="Salamov A."/>
            <person name="Henrissat B."/>
            <person name="Wiebenga A."/>
            <person name="De Vries R.P."/>
            <person name="Grigoriev I.V."/>
            <person name="Mortensen U.H."/>
            <person name="Andersen M.R."/>
            <person name="Baker S.E."/>
        </authorList>
    </citation>
    <scope>NUCLEOTIDE SEQUENCE [LARGE SCALE GENOMIC DNA]</scope>
    <source>
        <strain evidence="3 4">CBS 121591</strain>
    </source>
</reference>
<organism evidence="3 4">
    <name type="scientific">Aspergillus uvarum CBS 121591</name>
    <dbReference type="NCBI Taxonomy" id="1448315"/>
    <lineage>
        <taxon>Eukaryota</taxon>
        <taxon>Fungi</taxon>
        <taxon>Dikarya</taxon>
        <taxon>Ascomycota</taxon>
        <taxon>Pezizomycotina</taxon>
        <taxon>Eurotiomycetes</taxon>
        <taxon>Eurotiomycetidae</taxon>
        <taxon>Eurotiales</taxon>
        <taxon>Aspergillaceae</taxon>
        <taxon>Aspergillus</taxon>
        <taxon>Aspergillus subgen. Circumdati</taxon>
    </lineage>
</organism>
<dbReference type="AlphaFoldDB" id="A0A319CJM9"/>
<dbReference type="Proteomes" id="UP000248340">
    <property type="component" value="Unassembled WGS sequence"/>
</dbReference>
<evidence type="ECO:0000256" key="1">
    <source>
        <dbReference type="SAM" id="MobiDB-lite"/>
    </source>
</evidence>
<evidence type="ECO:0000256" key="2">
    <source>
        <dbReference type="SAM" id="Phobius"/>
    </source>
</evidence>
<proteinExistence type="predicted"/>
<gene>
    <name evidence="3" type="ORF">BO82DRAFT_140452</name>
</gene>
<keyword evidence="2" id="KW-0812">Transmembrane</keyword>
<sequence>MADLPSSPVTESKSPLILAFPTGHSVSNHKLRPRTKENTRPGLQTGHKSYTKIHQGKGSQPEPQLSLLSTRGSTPEAQIPQLASPSGGYFNLPGLLRRISFSLRVSRTCLPFFFFFFFCFFGCGCGCLCFWARTPPGESFSLSLSPSPPADSSIASSSSFSGILPSRAVRFCSAFRQ</sequence>
<dbReference type="VEuPathDB" id="FungiDB:BO82DRAFT_140452"/>
<feature type="region of interest" description="Disordered" evidence="1">
    <location>
        <begin position="21"/>
        <end position="71"/>
    </location>
</feature>
<protein>
    <submittedName>
        <fullName evidence="3">Uncharacterized protein</fullName>
    </submittedName>
</protein>
<evidence type="ECO:0000313" key="4">
    <source>
        <dbReference type="Proteomes" id="UP000248340"/>
    </source>
</evidence>
<dbReference type="EMBL" id="KZ821678">
    <property type="protein sequence ID" value="PYH85856.1"/>
    <property type="molecule type" value="Genomic_DNA"/>
</dbReference>
<dbReference type="GeneID" id="37132806"/>
<name>A0A319CJM9_9EURO</name>
<feature type="transmembrane region" description="Helical" evidence="2">
    <location>
        <begin position="112"/>
        <end position="132"/>
    </location>
</feature>
<accession>A0A319CJM9</accession>
<keyword evidence="4" id="KW-1185">Reference proteome</keyword>
<keyword evidence="2" id="KW-1133">Transmembrane helix</keyword>
<feature type="compositionally biased region" description="Polar residues" evidence="1">
    <location>
        <begin position="57"/>
        <end position="71"/>
    </location>
</feature>